<evidence type="ECO:0000313" key="3">
    <source>
        <dbReference type="Proteomes" id="UP000253529"/>
    </source>
</evidence>
<evidence type="ECO:0000259" key="1">
    <source>
        <dbReference type="PROSITE" id="PS51379"/>
    </source>
</evidence>
<accession>A0A366EV83</accession>
<proteinExistence type="predicted"/>
<dbReference type="RefSeq" id="WP_210209012.1">
    <property type="nucleotide sequence ID" value="NZ_QNRK01000032.1"/>
</dbReference>
<comment type="caution">
    <text evidence="2">The sequence shown here is derived from an EMBL/GenBank/DDBJ whole genome shotgun (WGS) entry which is preliminary data.</text>
</comment>
<feature type="domain" description="4Fe-4S ferredoxin-type" evidence="1">
    <location>
        <begin position="145"/>
        <end position="176"/>
    </location>
</feature>
<organism evidence="2 3">
    <name type="scientific">Roseiarcus fermentans</name>
    <dbReference type="NCBI Taxonomy" id="1473586"/>
    <lineage>
        <taxon>Bacteria</taxon>
        <taxon>Pseudomonadati</taxon>
        <taxon>Pseudomonadota</taxon>
        <taxon>Alphaproteobacteria</taxon>
        <taxon>Hyphomicrobiales</taxon>
        <taxon>Roseiarcaceae</taxon>
        <taxon>Roseiarcus</taxon>
    </lineage>
</organism>
<sequence length="233" mass="23942">MTTEARPTIGAVLAAIEAAGLAPRGAFSLTPGERVGALAGVRTIALVGVAGGEGWDAFAAAPEAQDGEADPLDRFSRRVIGALAQSFGAVALYPFGGPPRSPFQQWAQRAEPVHPSPIGFLIHSTYGLWHSYRGALGFFDALSLPEADRRPSPCAACVARPCLAACPVGAFTQGGYDVPACARHLGAPDGADCMGRGCLARRACPVGAEYAYGAAQASFAMRAFLRARAALAG</sequence>
<dbReference type="Proteomes" id="UP000253529">
    <property type="component" value="Unassembled WGS sequence"/>
</dbReference>
<name>A0A366EV83_9HYPH</name>
<reference evidence="2 3" key="1">
    <citation type="submission" date="2018-06" db="EMBL/GenBank/DDBJ databases">
        <title>Genomic Encyclopedia of Type Strains, Phase IV (KMG-IV): sequencing the most valuable type-strain genomes for metagenomic binning, comparative biology and taxonomic classification.</title>
        <authorList>
            <person name="Goeker M."/>
        </authorList>
    </citation>
    <scope>NUCLEOTIDE SEQUENCE [LARGE SCALE GENOMIC DNA]</scope>
    <source>
        <strain evidence="2 3">DSM 24875</strain>
    </source>
</reference>
<protein>
    <submittedName>
        <fullName evidence="2">Ferredoxin</fullName>
    </submittedName>
</protein>
<dbReference type="PROSITE" id="PS51379">
    <property type="entry name" value="4FE4S_FER_2"/>
    <property type="match status" value="1"/>
</dbReference>
<dbReference type="InterPro" id="IPR017896">
    <property type="entry name" value="4Fe4S_Fe-S-bd"/>
</dbReference>
<dbReference type="AlphaFoldDB" id="A0A366EV83"/>
<gene>
    <name evidence="2" type="ORF">DFR50_13222</name>
</gene>
<keyword evidence="3" id="KW-1185">Reference proteome</keyword>
<dbReference type="EMBL" id="QNRK01000032">
    <property type="protein sequence ID" value="RBP06244.1"/>
    <property type="molecule type" value="Genomic_DNA"/>
</dbReference>
<evidence type="ECO:0000313" key="2">
    <source>
        <dbReference type="EMBL" id="RBP06244.1"/>
    </source>
</evidence>